<dbReference type="AlphaFoldDB" id="A0A6J4NLH4"/>
<organism evidence="1">
    <name type="scientific">uncultured Rubrobacteraceae bacterium</name>
    <dbReference type="NCBI Taxonomy" id="349277"/>
    <lineage>
        <taxon>Bacteria</taxon>
        <taxon>Bacillati</taxon>
        <taxon>Actinomycetota</taxon>
        <taxon>Rubrobacteria</taxon>
        <taxon>Rubrobacterales</taxon>
        <taxon>Rubrobacteraceae</taxon>
        <taxon>environmental samples</taxon>
    </lineage>
</organism>
<protein>
    <submittedName>
        <fullName evidence="1">Uncharacterized protein</fullName>
    </submittedName>
</protein>
<reference evidence="1" key="1">
    <citation type="submission" date="2020-02" db="EMBL/GenBank/DDBJ databases">
        <authorList>
            <person name="Meier V. D."/>
        </authorList>
    </citation>
    <scope>NUCLEOTIDE SEQUENCE</scope>
    <source>
        <strain evidence="1">AVDCRST_MAG03</strain>
    </source>
</reference>
<name>A0A6J4NLH4_9ACTN</name>
<evidence type="ECO:0000313" key="1">
    <source>
        <dbReference type="EMBL" id="CAA9387918.1"/>
    </source>
</evidence>
<gene>
    <name evidence="1" type="ORF">AVDCRST_MAG03-395</name>
</gene>
<sequence>MFTGMESLVAHQERGELAREIHAGRLDRGLWTGLWFRREGRWSLWRPREIPAPTSMPSSRKIAHLRDVGFFTRI</sequence>
<accession>A0A6J4NLH4</accession>
<dbReference type="EMBL" id="CADCUT010000022">
    <property type="protein sequence ID" value="CAA9387918.1"/>
    <property type="molecule type" value="Genomic_DNA"/>
</dbReference>
<proteinExistence type="predicted"/>